<organism evidence="3 4">
    <name type="scientific">Rhynocoris fuscipes</name>
    <dbReference type="NCBI Taxonomy" id="488301"/>
    <lineage>
        <taxon>Eukaryota</taxon>
        <taxon>Metazoa</taxon>
        <taxon>Ecdysozoa</taxon>
        <taxon>Arthropoda</taxon>
        <taxon>Hexapoda</taxon>
        <taxon>Insecta</taxon>
        <taxon>Pterygota</taxon>
        <taxon>Neoptera</taxon>
        <taxon>Paraneoptera</taxon>
        <taxon>Hemiptera</taxon>
        <taxon>Heteroptera</taxon>
        <taxon>Panheteroptera</taxon>
        <taxon>Cimicomorpha</taxon>
        <taxon>Reduviidae</taxon>
        <taxon>Harpactorinae</taxon>
        <taxon>Harpactorini</taxon>
        <taxon>Rhynocoris</taxon>
    </lineage>
</organism>
<dbReference type="Proteomes" id="UP001461498">
    <property type="component" value="Unassembled WGS sequence"/>
</dbReference>
<evidence type="ECO:0000256" key="2">
    <source>
        <dbReference type="SAM" id="MobiDB-lite"/>
    </source>
</evidence>
<proteinExistence type="predicted"/>
<sequence length="478" mass="53206">MFGTDNCGGRLSELSELDDSFGQGDKISCSTPVKLKPRRSYSLIDISNVDNNDLHMKKKLGISSDTIGSGSQNSLCKDSGYVYSESNTSLNSNKDHRRLSELIQDLRFKEVLITELQESNHSLRLKYAEAENRIAELRLKCESHCDCCNYNSPSSNPPSTSIHDYALISTHRKTPDHCLADKNLHSPTLDLKSKNPSEISIPVSNDDAYLKVKRWQDTISSLSSVPSEKSTSSTVASAQPKVSTCNNNNNNARLPVQTRLIGDSSIRVSPVSRSVIQLPTKVNTKLLENPRPSSVNCGKSHNVTHGSVKDVTLMMENLQNLIVSNRDLTIAMGNDNFEGYPSSLCSSDYSDLLRPNSNDDRKLYSPDGVTVADTTRGSVSFPQEYSGKYDRVRYIDRKLEMERTIREGMNGIAEKGKKESGMRFKPWEANTTVNHDNNNSKRLYDCILQANEIANRLSIGLSRIPTNLDRIQSITNKS</sequence>
<feature type="compositionally biased region" description="Polar residues" evidence="2">
    <location>
        <begin position="234"/>
        <end position="251"/>
    </location>
</feature>
<accession>A0AAW1CX60</accession>
<name>A0AAW1CX60_9HEMI</name>
<evidence type="ECO:0000313" key="3">
    <source>
        <dbReference type="EMBL" id="KAK9501222.1"/>
    </source>
</evidence>
<feature type="compositionally biased region" description="Low complexity" evidence="2">
    <location>
        <begin position="223"/>
        <end position="233"/>
    </location>
</feature>
<protein>
    <submittedName>
        <fullName evidence="3">Uncharacterized protein</fullName>
    </submittedName>
</protein>
<evidence type="ECO:0000256" key="1">
    <source>
        <dbReference type="SAM" id="Coils"/>
    </source>
</evidence>
<dbReference type="AlphaFoldDB" id="A0AAW1CX60"/>
<keyword evidence="1" id="KW-0175">Coiled coil</keyword>
<dbReference type="EMBL" id="JAPXFL010000009">
    <property type="protein sequence ID" value="KAK9501222.1"/>
    <property type="molecule type" value="Genomic_DNA"/>
</dbReference>
<reference evidence="3 4" key="1">
    <citation type="submission" date="2022-12" db="EMBL/GenBank/DDBJ databases">
        <title>Chromosome-level genome assembly of true bugs.</title>
        <authorList>
            <person name="Ma L."/>
            <person name="Li H."/>
        </authorList>
    </citation>
    <scope>NUCLEOTIDE SEQUENCE [LARGE SCALE GENOMIC DNA]</scope>
    <source>
        <strain evidence="3">Lab_2022b</strain>
    </source>
</reference>
<feature type="coiled-coil region" evidence="1">
    <location>
        <begin position="113"/>
        <end position="140"/>
    </location>
</feature>
<evidence type="ECO:0000313" key="4">
    <source>
        <dbReference type="Proteomes" id="UP001461498"/>
    </source>
</evidence>
<gene>
    <name evidence="3" type="ORF">O3M35_011976</name>
</gene>
<feature type="region of interest" description="Disordered" evidence="2">
    <location>
        <begin position="223"/>
        <end position="251"/>
    </location>
</feature>
<comment type="caution">
    <text evidence="3">The sequence shown here is derived from an EMBL/GenBank/DDBJ whole genome shotgun (WGS) entry which is preliminary data.</text>
</comment>
<keyword evidence="4" id="KW-1185">Reference proteome</keyword>